<feature type="region of interest" description="Disordered" evidence="1">
    <location>
        <begin position="584"/>
        <end position="684"/>
    </location>
</feature>
<feature type="compositionally biased region" description="Basic and acidic residues" evidence="1">
    <location>
        <begin position="600"/>
        <end position="616"/>
    </location>
</feature>
<feature type="compositionally biased region" description="Polar residues" evidence="1">
    <location>
        <begin position="529"/>
        <end position="540"/>
    </location>
</feature>
<feature type="compositionally biased region" description="Basic and acidic residues" evidence="1">
    <location>
        <begin position="769"/>
        <end position="792"/>
    </location>
</feature>
<feature type="region of interest" description="Disordered" evidence="1">
    <location>
        <begin position="528"/>
        <end position="571"/>
    </location>
</feature>
<feature type="region of interest" description="Disordered" evidence="1">
    <location>
        <begin position="769"/>
        <end position="800"/>
    </location>
</feature>
<evidence type="ECO:0000313" key="3">
    <source>
        <dbReference type="Proteomes" id="UP000076842"/>
    </source>
</evidence>
<accession>A0A165BZY1</accession>
<dbReference type="Proteomes" id="UP000076842">
    <property type="component" value="Unassembled WGS sequence"/>
</dbReference>
<dbReference type="AlphaFoldDB" id="A0A165BZY1"/>
<organism evidence="2 3">
    <name type="scientific">Calocera cornea HHB12733</name>
    <dbReference type="NCBI Taxonomy" id="1353952"/>
    <lineage>
        <taxon>Eukaryota</taxon>
        <taxon>Fungi</taxon>
        <taxon>Dikarya</taxon>
        <taxon>Basidiomycota</taxon>
        <taxon>Agaricomycotina</taxon>
        <taxon>Dacrymycetes</taxon>
        <taxon>Dacrymycetales</taxon>
        <taxon>Dacrymycetaceae</taxon>
        <taxon>Calocera</taxon>
    </lineage>
</organism>
<keyword evidence="3" id="KW-1185">Reference proteome</keyword>
<gene>
    <name evidence="2" type="ORF">CALCODRAFT_505137</name>
</gene>
<name>A0A165BZY1_9BASI</name>
<dbReference type="EMBL" id="KV424276">
    <property type="protein sequence ID" value="KZT50022.1"/>
    <property type="molecule type" value="Genomic_DNA"/>
</dbReference>
<protein>
    <submittedName>
        <fullName evidence="2">Uncharacterized protein</fullName>
    </submittedName>
</protein>
<dbReference type="InParanoid" id="A0A165BZY1"/>
<feature type="region of interest" description="Disordered" evidence="1">
    <location>
        <begin position="925"/>
        <end position="970"/>
    </location>
</feature>
<feature type="compositionally biased region" description="Basic and acidic residues" evidence="1">
    <location>
        <begin position="954"/>
        <end position="964"/>
    </location>
</feature>
<reference evidence="2 3" key="1">
    <citation type="journal article" date="2016" name="Mol. Biol. Evol.">
        <title>Comparative Genomics of Early-Diverging Mushroom-Forming Fungi Provides Insights into the Origins of Lignocellulose Decay Capabilities.</title>
        <authorList>
            <person name="Nagy L.G."/>
            <person name="Riley R."/>
            <person name="Tritt A."/>
            <person name="Adam C."/>
            <person name="Daum C."/>
            <person name="Floudas D."/>
            <person name="Sun H."/>
            <person name="Yadav J.S."/>
            <person name="Pangilinan J."/>
            <person name="Larsson K.H."/>
            <person name="Matsuura K."/>
            <person name="Barry K."/>
            <person name="Labutti K."/>
            <person name="Kuo R."/>
            <person name="Ohm R.A."/>
            <person name="Bhattacharya S.S."/>
            <person name="Shirouzu T."/>
            <person name="Yoshinaga Y."/>
            <person name="Martin F.M."/>
            <person name="Grigoriev I.V."/>
            <person name="Hibbett D.S."/>
        </authorList>
    </citation>
    <scope>NUCLEOTIDE SEQUENCE [LARGE SCALE GENOMIC DNA]</scope>
    <source>
        <strain evidence="2 3">HHB12733</strain>
    </source>
</reference>
<sequence>MALILAQIQQILSRDLPPAVGEMVELWKEVYGDLTGPQLEESNISAWIEFINSWGKCYQAFGVTNELPDALKAMAHRVMSIDRPAEEVKRPTLHHSSLPWREFSKYKIRKPTPRVLFESPTGSIGVEYEVKGNRKKVQYDWSEALRTAHYQPYCDMVLQLSITARGGSTKEHRLFHQKCLTLIWRSALRTQNLFGITVRHGILQATLINSAYLARLDVCIWDIKLEDTVLSEPWFPSDLVRHIKGLETSLWLDHAASQTVTNTQWWEGHPKERQEVLQAELDEKYLRELGDLLLPDGAKWIGKPSGDQVAVYLLKIGGAVTSVLCQHLINWVCPSRMMTDTVLRLLADTAELLDRCEGTGPFLQKIPFLVELLPSVQGVKLYENYILRLHSMKLWGERYLHEHLWADRFRSCLEEASSKSALEANEALNRGLQHVSYLCSMYDPIVLLRLKDETVRLAARLLHSARDRIPEAPELRALLPPSLTVPFNIRAAARKLKFWRGEELLHQIDARLASLSLRSAIADADTYDTFPTASEPTPQANRPHKRPRRIDSTSSTEQEAHRTAKHPANPMSSFELIDQVMEDSHLGGSGAPESIDQTMDDSHLADSEQGTTEDRGGYPLSTSRGDAEPDFDDAGVYAAHASFSRPPNDLEPELDPCHYSDSDSELGPPLPQSIPSVRDDPRRSRLNYYQIRDYDKIGPRLPHINKKYKDDEGVMHPLLDFSIRQEDESPAHCFYRPHRATPQKIQAGGMRYLRKYGAVVTEYRPELARHAQQEAQQVDEHGANEQGNHEDGGDNEDGASKQQDPLYILLLVGEYSCQACQTRNIESNQDEVCYRFLAQAEQGVESNQKGPNCGQCKTRKRGGCLIRTARSKNITPRLWDSPFREYLPPVAPDPSTAEVTRFVQWLLNDTDGPQWYDKLSAMRQTRQDTAEKKQRRTKSIASSKEAAKQRKAREKAEKELEEQRLIGMPL</sequence>
<evidence type="ECO:0000313" key="2">
    <source>
        <dbReference type="EMBL" id="KZT50022.1"/>
    </source>
</evidence>
<proteinExistence type="predicted"/>
<evidence type="ECO:0000256" key="1">
    <source>
        <dbReference type="SAM" id="MobiDB-lite"/>
    </source>
</evidence>